<feature type="domain" description="Laminin EGF-like" evidence="16">
    <location>
        <begin position="333"/>
        <end position="379"/>
    </location>
</feature>
<feature type="disulfide bond" evidence="13">
    <location>
        <begin position="282"/>
        <end position="299"/>
    </location>
</feature>
<dbReference type="CDD" id="cd00104">
    <property type="entry name" value="KAZAL_FS"/>
    <property type="match status" value="4"/>
</dbReference>
<keyword evidence="11 13" id="KW-0424">Laminin EGF-like domain</keyword>
<reference evidence="18 19" key="1">
    <citation type="journal article" date="2022" name="Nat. Ecol. Evol.">
        <title>A masculinizing supergene underlies an exaggerated male reproductive morph in a spider.</title>
        <authorList>
            <person name="Hendrickx F."/>
            <person name="De Corte Z."/>
            <person name="Sonet G."/>
            <person name="Van Belleghem S.M."/>
            <person name="Kostlbacher S."/>
            <person name="Vangestel C."/>
        </authorList>
    </citation>
    <scope>NUCLEOTIDE SEQUENCE [LARGE SCALE GENOMIC DNA]</scope>
    <source>
        <strain evidence="18">W744_W776</strain>
    </source>
</reference>
<dbReference type="PRINTS" id="PR00011">
    <property type="entry name" value="EGFLAMININ"/>
</dbReference>
<dbReference type="SMART" id="SM00274">
    <property type="entry name" value="FOLN"/>
    <property type="match status" value="4"/>
</dbReference>
<dbReference type="InterPro" id="IPR003645">
    <property type="entry name" value="Fol_N"/>
</dbReference>
<dbReference type="GO" id="GO:0005509">
    <property type="term" value="F:calcium ion binding"/>
    <property type="evidence" value="ECO:0007669"/>
    <property type="project" value="InterPro"/>
</dbReference>
<evidence type="ECO:0000259" key="17">
    <source>
        <dbReference type="PROSITE" id="PS51465"/>
    </source>
</evidence>
<evidence type="ECO:0000256" key="4">
    <source>
        <dbReference type="ARBA" id="ARBA00022536"/>
    </source>
</evidence>
<keyword evidence="3" id="KW-0272">Extracellular matrix</keyword>
<dbReference type="Pfam" id="PF00053">
    <property type="entry name" value="EGF_laminin"/>
    <property type="match status" value="2"/>
</dbReference>
<protein>
    <recommendedName>
        <fullName evidence="20">Agrin</fullName>
    </recommendedName>
</protein>
<dbReference type="Pfam" id="PF00008">
    <property type="entry name" value="EGF"/>
    <property type="match status" value="3"/>
</dbReference>
<keyword evidence="5" id="KW-0732">Signal</keyword>
<keyword evidence="4 12" id="KW-0245">EGF-like domain</keyword>
<feature type="disulfide bond" evidence="12">
    <location>
        <begin position="738"/>
        <end position="747"/>
    </location>
</feature>
<dbReference type="PROSITE" id="PS50025">
    <property type="entry name" value="LAM_G_DOMAIN"/>
    <property type="match status" value="3"/>
</dbReference>
<feature type="domain" description="Laminin G" evidence="14">
    <location>
        <begin position="797"/>
        <end position="983"/>
    </location>
</feature>
<dbReference type="PROSITE" id="PS51465">
    <property type="entry name" value="KAZAL_2"/>
    <property type="match status" value="4"/>
</dbReference>
<dbReference type="FunFam" id="2.10.25.10:FF:000057">
    <property type="entry name" value="protocadherin Fat 1 isoform X2"/>
    <property type="match status" value="1"/>
</dbReference>
<evidence type="ECO:0000256" key="6">
    <source>
        <dbReference type="ARBA" id="ARBA00022737"/>
    </source>
</evidence>
<dbReference type="InterPro" id="IPR036058">
    <property type="entry name" value="Kazal_dom_sf"/>
</dbReference>
<dbReference type="GO" id="GO:0005604">
    <property type="term" value="C:basement membrane"/>
    <property type="evidence" value="ECO:0007669"/>
    <property type="project" value="UniProtKB-SubCell"/>
</dbReference>
<keyword evidence="19" id="KW-1185">Reference proteome</keyword>
<feature type="disulfide bond" evidence="13">
    <location>
        <begin position="354"/>
        <end position="363"/>
    </location>
</feature>
<accession>A0AAV6VC35</accession>
<feature type="disulfide bond" evidence="12">
    <location>
        <begin position="1005"/>
        <end position="1014"/>
    </location>
</feature>
<dbReference type="PANTHER" id="PTHR15036">
    <property type="entry name" value="PIKACHURIN-LIKE PROTEIN"/>
    <property type="match status" value="1"/>
</dbReference>
<evidence type="ECO:0000256" key="13">
    <source>
        <dbReference type="PROSITE-ProRule" id="PRU00460"/>
    </source>
</evidence>
<dbReference type="SUPFAM" id="SSF57196">
    <property type="entry name" value="EGF/Laminin"/>
    <property type="match status" value="2"/>
</dbReference>
<dbReference type="InterPro" id="IPR003884">
    <property type="entry name" value="FacI_MAC"/>
</dbReference>
<dbReference type="CDD" id="cd00110">
    <property type="entry name" value="LamG"/>
    <property type="match status" value="3"/>
</dbReference>
<evidence type="ECO:0000256" key="9">
    <source>
        <dbReference type="ARBA" id="ARBA00023157"/>
    </source>
</evidence>
<dbReference type="Pfam" id="PF02210">
    <property type="entry name" value="Laminin_G_2"/>
    <property type="match status" value="1"/>
</dbReference>
<dbReference type="PANTHER" id="PTHR15036:SF83">
    <property type="entry name" value="AGRIN"/>
    <property type="match status" value="1"/>
</dbReference>
<evidence type="ECO:0000256" key="12">
    <source>
        <dbReference type="PROSITE-ProRule" id="PRU00076"/>
    </source>
</evidence>
<dbReference type="PROSITE" id="PS01186">
    <property type="entry name" value="EGF_2"/>
    <property type="match status" value="1"/>
</dbReference>
<feature type="domain" description="Laminin G" evidence="14">
    <location>
        <begin position="1029"/>
        <end position="1204"/>
    </location>
</feature>
<dbReference type="AlphaFoldDB" id="A0AAV6VC35"/>
<feature type="domain" description="Kazal-like" evidence="17">
    <location>
        <begin position="142"/>
        <end position="196"/>
    </location>
</feature>
<dbReference type="FunFam" id="3.30.60.30:FF:000024">
    <property type="entry name" value="Transmembrane agrin"/>
    <property type="match status" value="1"/>
</dbReference>
<dbReference type="InterPro" id="IPR002049">
    <property type="entry name" value="LE_dom"/>
</dbReference>
<dbReference type="SUPFAM" id="SSF100895">
    <property type="entry name" value="Kazal-type serine protease inhibitors"/>
    <property type="match status" value="4"/>
</dbReference>
<dbReference type="InterPro" id="IPR002350">
    <property type="entry name" value="Kazal_dom"/>
</dbReference>
<dbReference type="GO" id="GO:0048513">
    <property type="term" value="P:animal organ development"/>
    <property type="evidence" value="ECO:0007669"/>
    <property type="project" value="UniProtKB-ARBA"/>
</dbReference>
<feature type="disulfide bond" evidence="13">
    <location>
        <begin position="333"/>
        <end position="345"/>
    </location>
</feature>
<feature type="disulfide bond" evidence="12">
    <location>
        <begin position="777"/>
        <end position="786"/>
    </location>
</feature>
<feature type="domain" description="Laminin G" evidence="14">
    <location>
        <begin position="533"/>
        <end position="710"/>
    </location>
</feature>
<keyword evidence="9 12" id="KW-1015">Disulfide bond</keyword>
<evidence type="ECO:0008006" key="20">
    <source>
        <dbReference type="Google" id="ProtNLM"/>
    </source>
</evidence>
<dbReference type="CDD" id="cd00054">
    <property type="entry name" value="EGF_CA"/>
    <property type="match status" value="2"/>
</dbReference>
<dbReference type="GO" id="GO:0030154">
    <property type="term" value="P:cell differentiation"/>
    <property type="evidence" value="ECO:0007669"/>
    <property type="project" value="UniProtKB-KW"/>
</dbReference>
<evidence type="ECO:0000313" key="19">
    <source>
        <dbReference type="Proteomes" id="UP000827092"/>
    </source>
</evidence>
<keyword evidence="7" id="KW-0221">Differentiation</keyword>
<dbReference type="CDD" id="cd00055">
    <property type="entry name" value="EGF_Lam"/>
    <property type="match status" value="2"/>
</dbReference>
<dbReference type="PROSITE" id="PS50027">
    <property type="entry name" value="EGF_LAM_2"/>
    <property type="match status" value="2"/>
</dbReference>
<dbReference type="EMBL" id="JAFNEN010000127">
    <property type="protein sequence ID" value="KAG8193216.1"/>
    <property type="molecule type" value="Genomic_DNA"/>
</dbReference>
<evidence type="ECO:0000256" key="3">
    <source>
        <dbReference type="ARBA" id="ARBA00022530"/>
    </source>
</evidence>
<evidence type="ECO:0000259" key="15">
    <source>
        <dbReference type="PROSITE" id="PS50026"/>
    </source>
</evidence>
<evidence type="ECO:0000259" key="16">
    <source>
        <dbReference type="PROSITE" id="PS50027"/>
    </source>
</evidence>
<keyword evidence="10" id="KW-0325">Glycoprotein</keyword>
<feature type="domain" description="Kazal-like" evidence="17">
    <location>
        <begin position="413"/>
        <end position="466"/>
    </location>
</feature>
<dbReference type="SMART" id="SM00180">
    <property type="entry name" value="EGF_Lam"/>
    <property type="match status" value="2"/>
</dbReference>
<dbReference type="SMART" id="SM00282">
    <property type="entry name" value="LamG"/>
    <property type="match status" value="3"/>
</dbReference>
<proteinExistence type="predicted"/>
<evidence type="ECO:0000256" key="10">
    <source>
        <dbReference type="ARBA" id="ARBA00023180"/>
    </source>
</evidence>
<feature type="domain" description="Kazal-like" evidence="17">
    <location>
        <begin position="1"/>
        <end position="40"/>
    </location>
</feature>
<dbReference type="SMART" id="SM00179">
    <property type="entry name" value="EGF_CA"/>
    <property type="match status" value="3"/>
</dbReference>
<feature type="domain" description="EGF-like" evidence="15">
    <location>
        <begin position="979"/>
        <end position="1015"/>
    </location>
</feature>
<evidence type="ECO:0000256" key="11">
    <source>
        <dbReference type="ARBA" id="ARBA00023292"/>
    </source>
</evidence>
<dbReference type="Pfam" id="PF00054">
    <property type="entry name" value="Laminin_G_1"/>
    <property type="match status" value="2"/>
</dbReference>
<dbReference type="Gene3D" id="3.30.60.30">
    <property type="match status" value="4"/>
</dbReference>
<dbReference type="Gene3D" id="2.60.120.200">
    <property type="match status" value="3"/>
</dbReference>
<dbReference type="SMART" id="SM00057">
    <property type="entry name" value="FIMAC"/>
    <property type="match status" value="2"/>
</dbReference>
<organism evidence="18 19">
    <name type="scientific">Oedothorax gibbosus</name>
    <dbReference type="NCBI Taxonomy" id="931172"/>
    <lineage>
        <taxon>Eukaryota</taxon>
        <taxon>Metazoa</taxon>
        <taxon>Ecdysozoa</taxon>
        <taxon>Arthropoda</taxon>
        <taxon>Chelicerata</taxon>
        <taxon>Arachnida</taxon>
        <taxon>Araneae</taxon>
        <taxon>Araneomorphae</taxon>
        <taxon>Entelegynae</taxon>
        <taxon>Araneoidea</taxon>
        <taxon>Linyphiidae</taxon>
        <taxon>Erigoninae</taxon>
        <taxon>Oedothorax</taxon>
    </lineage>
</organism>
<dbReference type="Gene3D" id="2.10.25.10">
    <property type="entry name" value="Laminin"/>
    <property type="match status" value="5"/>
</dbReference>
<dbReference type="SMART" id="SM00181">
    <property type="entry name" value="EGF"/>
    <property type="match status" value="4"/>
</dbReference>
<feature type="disulfide bond" evidence="13">
    <location>
        <begin position="301"/>
        <end position="310"/>
    </location>
</feature>
<dbReference type="SUPFAM" id="SSF49899">
    <property type="entry name" value="Concanavalin A-like lectins/glucanases"/>
    <property type="match status" value="3"/>
</dbReference>
<feature type="domain" description="EGF-like" evidence="15">
    <location>
        <begin position="750"/>
        <end position="787"/>
    </location>
</feature>
<comment type="caution">
    <text evidence="18">The sequence shown here is derived from an EMBL/GenBank/DDBJ whole genome shotgun (WGS) entry which is preliminary data.</text>
</comment>
<feature type="domain" description="Kazal-like" evidence="17">
    <location>
        <begin position="58"/>
        <end position="105"/>
    </location>
</feature>
<gene>
    <name evidence="18" type="ORF">JTE90_005564</name>
</gene>
<feature type="domain" description="EGF-like" evidence="15">
    <location>
        <begin position="711"/>
        <end position="748"/>
    </location>
</feature>
<sequence length="1207" mass="130517">MEAKVCGNDGVTYQNECELRVAACTKQQYITVASKGPCDLCVQVHCKYGARCEAGRCVCPLECPDNAEPVCSSDGATYRNECEMRRAACTHSTDLSVLFYGECEDVGGSGAGPSGKSHEAGSGNYACEEEPCRFGGLCDYDSEGNPQCVCPFECPAVKAPVCGSDGQFYDSECVMREKACKTQKKIVIVPKNRCQKRVEVACDGDKPLINPVTGSDYFCGDGPDSKQCPPSSYCHKTSEFAKCCKEVMVIKSCEDAVHGCCPDGKTAAQGPDQAGCPSHCNCNRLGSYSLTCDPSSQQCPCKPGVGGLHCERCEPGFWGLHKISDGSGGCTPCDCDPNGSVRDDCEQMTGRCVCRQGIKGMKCNICPPGTVLGSGGCVDASIAKAITGSCDELECFHGARCKEKHGEVQCVCEFKCSREDRDAKTPEDTTVCGSDGNSYGSECQLRQFSCRYQKRIEVAGLGPCSKLNTSQLTSYSTTTMASVRRSTETTTQAPTTAAEVKIVRDVTEGPTENIQLTPKTALDFSTPPSANTIGLPLFSGKSYLELSKLDAYSRLAIELELKPLASDGIILYNGQTSSGRGDYVSLAIKDGFVEFKYNLGSGVAVLRSSQRLQVGKFHRIAAKRYQKDGMLSVDGQDHSTGHSTGPKNFLDLGQHLYMGYVPGEVEQIFDNVGVSMGFSGCIRHFKIGRQFVDLKYPGSKVLKAVDVSECSDDSCASMPCLNGASCIASENQDYTCKCSASFTGKHCEHQLDSCASDPCSYGATCLLLTENKFSCLCPKGSSGEFCEQVSTEGDESGLILDFKGLSYLQFPTLPNAAHSLSVELWFLSRSANGLLLYNGQKPGGDGDFVALTLLNGFLHFTYNLGSGKASIAHLEVLRSIQPVSLGVWHSVKISRLRSRGMLQVDDGPVITGESQGTLTELNLGQPLYIGGVPEFLPLKYSLVVQIGLDGAVQRIAVNDEVWEDFLALSTGQRNIELYSGPPCLPDVCKNGGRCIPVLDDFKCHCTDGFTGKWCNKTEELLEMRDNVFNQPVKFEGSTFLSFTDATRGRKLKHSKENYITITFRTLQEYGLLLWMNKGPSVRGDYLALAVVKGRVELSFNLGKETSFLAMRSTVKVNDNNWHTITIKRNKRLAHLIVDSTHPVTSTSQPGATELNTDGVLWIGGSSTVPSGFPETYYKGFIGCISSVTFDDESLNLSDGYFNYCQPS</sequence>
<comment type="caution">
    <text evidence="12">Lacks conserved residue(s) required for the propagation of feature annotation.</text>
</comment>
<dbReference type="InterPro" id="IPR001881">
    <property type="entry name" value="EGF-like_Ca-bd_dom"/>
</dbReference>
<name>A0AAV6VC35_9ARAC</name>
<dbReference type="FunFam" id="2.10.25.10:FF:000209">
    <property type="entry name" value="Laminin subunit alpha 5"/>
    <property type="match status" value="1"/>
</dbReference>
<feature type="disulfide bond" evidence="13">
    <location>
        <begin position="280"/>
        <end position="292"/>
    </location>
</feature>
<comment type="subcellular location">
    <subcellularLocation>
        <location evidence="1">Secreted</location>
        <location evidence="1">Extracellular space</location>
        <location evidence="1">Extracellular matrix</location>
        <location evidence="1">Basement membrane</location>
    </subcellularLocation>
</comment>
<evidence type="ECO:0000259" key="14">
    <source>
        <dbReference type="PROSITE" id="PS50025"/>
    </source>
</evidence>
<dbReference type="InterPro" id="IPR001791">
    <property type="entry name" value="Laminin_G"/>
</dbReference>
<feature type="domain" description="Laminin EGF-like" evidence="16">
    <location>
        <begin position="280"/>
        <end position="332"/>
    </location>
</feature>
<evidence type="ECO:0000256" key="7">
    <source>
        <dbReference type="ARBA" id="ARBA00022782"/>
    </source>
</evidence>
<dbReference type="PROSITE" id="PS50026">
    <property type="entry name" value="EGF_3"/>
    <property type="match status" value="3"/>
</dbReference>
<dbReference type="FunFam" id="2.10.25.10:FF:000134">
    <property type="entry name" value="Transmembrane agrin"/>
    <property type="match status" value="1"/>
</dbReference>
<dbReference type="PROSITE" id="PS00022">
    <property type="entry name" value="EGF_1"/>
    <property type="match status" value="3"/>
</dbReference>
<evidence type="ECO:0000313" key="18">
    <source>
        <dbReference type="EMBL" id="KAG8193216.1"/>
    </source>
</evidence>
<evidence type="ECO:0000256" key="2">
    <source>
        <dbReference type="ARBA" id="ARBA00022525"/>
    </source>
</evidence>
<feature type="disulfide bond" evidence="13">
    <location>
        <begin position="335"/>
        <end position="352"/>
    </location>
</feature>
<dbReference type="InterPro" id="IPR000742">
    <property type="entry name" value="EGF"/>
</dbReference>
<dbReference type="InterPro" id="IPR013320">
    <property type="entry name" value="ConA-like_dom_sf"/>
</dbReference>
<keyword evidence="6" id="KW-0677">Repeat</keyword>
<evidence type="ECO:0000256" key="8">
    <source>
        <dbReference type="ARBA" id="ARBA00022869"/>
    </source>
</evidence>
<dbReference type="GO" id="GO:0005576">
    <property type="term" value="C:extracellular region"/>
    <property type="evidence" value="ECO:0007669"/>
    <property type="project" value="UniProtKB-ARBA"/>
</dbReference>
<keyword evidence="8" id="KW-0084">Basement membrane</keyword>
<dbReference type="InterPro" id="IPR050372">
    <property type="entry name" value="Neurexin-related_CASP"/>
</dbReference>
<dbReference type="SMART" id="SM00280">
    <property type="entry name" value="KAZAL"/>
    <property type="match status" value="4"/>
</dbReference>
<dbReference type="PROSITE" id="PS01248">
    <property type="entry name" value="EGF_LAM_1"/>
    <property type="match status" value="1"/>
</dbReference>
<evidence type="ECO:0000256" key="5">
    <source>
        <dbReference type="ARBA" id="ARBA00022729"/>
    </source>
</evidence>
<dbReference type="Pfam" id="PF07648">
    <property type="entry name" value="Kazal_2"/>
    <property type="match status" value="4"/>
</dbReference>
<evidence type="ECO:0000256" key="1">
    <source>
        <dbReference type="ARBA" id="ARBA00004302"/>
    </source>
</evidence>
<keyword evidence="2" id="KW-0964">Secreted</keyword>
<dbReference type="Proteomes" id="UP000827092">
    <property type="component" value="Unassembled WGS sequence"/>
</dbReference>